<accession>A0A1X6ZZQ0</accession>
<dbReference type="RefSeq" id="WP_085897579.1">
    <property type="nucleotide sequence ID" value="NZ_FWFY01000012.1"/>
</dbReference>
<dbReference type="EMBL" id="FWFY01000012">
    <property type="protein sequence ID" value="SLN66217.1"/>
    <property type="molecule type" value="Genomic_DNA"/>
</dbReference>
<gene>
    <name evidence="2" type="ORF">CLV79_11276</name>
    <name evidence="3" type="ORF">LOS8367_03273</name>
</gene>
<reference evidence="2 5" key="2">
    <citation type="submission" date="2018-03" db="EMBL/GenBank/DDBJ databases">
        <title>Genomic Encyclopedia of Archaeal and Bacterial Type Strains, Phase II (KMG-II): from individual species to whole genera.</title>
        <authorList>
            <person name="Goeker M."/>
        </authorList>
    </citation>
    <scope>NUCLEOTIDE SEQUENCE [LARGE SCALE GENOMIC DNA]</scope>
    <source>
        <strain evidence="2 5">DSM 29956</strain>
    </source>
</reference>
<evidence type="ECO:0008006" key="6">
    <source>
        <dbReference type="Google" id="ProtNLM"/>
    </source>
</evidence>
<feature type="chain" id="PRO_5044568332" description="Cellulose biosynthesis protein BcsS" evidence="1">
    <location>
        <begin position="26"/>
        <end position="192"/>
    </location>
</feature>
<dbReference type="Proteomes" id="UP000240624">
    <property type="component" value="Unassembled WGS sequence"/>
</dbReference>
<organism evidence="3 4">
    <name type="scientific">Limimaricola soesokkakensis</name>
    <dbReference type="NCBI Taxonomy" id="1343159"/>
    <lineage>
        <taxon>Bacteria</taxon>
        <taxon>Pseudomonadati</taxon>
        <taxon>Pseudomonadota</taxon>
        <taxon>Alphaproteobacteria</taxon>
        <taxon>Rhodobacterales</taxon>
        <taxon>Paracoccaceae</taxon>
        <taxon>Limimaricola</taxon>
    </lineage>
</organism>
<evidence type="ECO:0000313" key="2">
    <source>
        <dbReference type="EMBL" id="PSK82559.1"/>
    </source>
</evidence>
<name>A0A1X6ZZQ0_9RHOB</name>
<reference evidence="3 4" key="1">
    <citation type="submission" date="2017-03" db="EMBL/GenBank/DDBJ databases">
        <authorList>
            <person name="Afonso C.L."/>
            <person name="Miller P.J."/>
            <person name="Scott M.A."/>
            <person name="Spackman E."/>
            <person name="Goraichik I."/>
            <person name="Dimitrov K.M."/>
            <person name="Suarez D.L."/>
            <person name="Swayne D.E."/>
        </authorList>
    </citation>
    <scope>NUCLEOTIDE SEQUENCE [LARGE SCALE GENOMIC DNA]</scope>
    <source>
        <strain evidence="3 4">CECT 8367</strain>
    </source>
</reference>
<keyword evidence="5" id="KW-1185">Reference proteome</keyword>
<evidence type="ECO:0000313" key="5">
    <source>
        <dbReference type="Proteomes" id="UP000240624"/>
    </source>
</evidence>
<evidence type="ECO:0000313" key="3">
    <source>
        <dbReference type="EMBL" id="SLN66217.1"/>
    </source>
</evidence>
<protein>
    <recommendedName>
        <fullName evidence="6">Cellulose biosynthesis protein BcsS</fullName>
    </recommendedName>
</protein>
<feature type="signal peptide" evidence="1">
    <location>
        <begin position="1"/>
        <end position="25"/>
    </location>
</feature>
<proteinExistence type="predicted"/>
<evidence type="ECO:0000313" key="4">
    <source>
        <dbReference type="Proteomes" id="UP000193495"/>
    </source>
</evidence>
<dbReference type="EMBL" id="PYGB01000012">
    <property type="protein sequence ID" value="PSK82559.1"/>
    <property type="molecule type" value="Genomic_DNA"/>
</dbReference>
<evidence type="ECO:0000256" key="1">
    <source>
        <dbReference type="SAM" id="SignalP"/>
    </source>
</evidence>
<keyword evidence="1" id="KW-0732">Signal</keyword>
<dbReference type="AlphaFoldDB" id="A0A1X6ZZQ0"/>
<sequence>MLRTLRRTALSLLLGCGLAPFAAHADGEYLQFDLGPKDSTAVVSFERSGVSAGALWSRYTDGGAVAFSLTGSRQVTPWGRPVTLRLGPTLRFDDGASIGAKLVAESYTSTGWGGVFAIGEINSIDWSYFSMLEATHQSSGLGLALVLTGDDTGYAEQSLVASKRLGRSDWRLRMGYGFDAREIFVGAALNTF</sequence>
<dbReference type="Proteomes" id="UP000193495">
    <property type="component" value="Unassembled WGS sequence"/>
</dbReference>
<dbReference type="OrthoDB" id="7741116at2"/>